<protein>
    <submittedName>
        <fullName evidence="2">Uncharacterized protein</fullName>
    </submittedName>
</protein>
<evidence type="ECO:0000313" key="2">
    <source>
        <dbReference type="EMBL" id="VVC41706.1"/>
    </source>
</evidence>
<sequence>MAKRILSDTGRNCRYRNIESVKNRYKAIIQALEEEIENEDDSGVNEATVLININIASNKFQEKNATLGESKNIIEGVMMTFKNSRTAVYFSKLWCVIEIFAKDYEISIQTPS</sequence>
<keyword evidence="1" id="KW-0175">Coiled coil</keyword>
<keyword evidence="3" id="KW-1185">Reference proteome</keyword>
<feature type="coiled-coil region" evidence="1">
    <location>
        <begin position="15"/>
        <end position="42"/>
    </location>
</feature>
<dbReference type="AlphaFoldDB" id="A0A5E4NAJ0"/>
<dbReference type="Proteomes" id="UP000325440">
    <property type="component" value="Unassembled WGS sequence"/>
</dbReference>
<organism evidence="2 3">
    <name type="scientific">Cinara cedri</name>
    <dbReference type="NCBI Taxonomy" id="506608"/>
    <lineage>
        <taxon>Eukaryota</taxon>
        <taxon>Metazoa</taxon>
        <taxon>Ecdysozoa</taxon>
        <taxon>Arthropoda</taxon>
        <taxon>Hexapoda</taxon>
        <taxon>Insecta</taxon>
        <taxon>Pterygota</taxon>
        <taxon>Neoptera</taxon>
        <taxon>Paraneoptera</taxon>
        <taxon>Hemiptera</taxon>
        <taxon>Sternorrhyncha</taxon>
        <taxon>Aphidomorpha</taxon>
        <taxon>Aphidoidea</taxon>
        <taxon>Aphididae</taxon>
        <taxon>Lachninae</taxon>
        <taxon>Cinara</taxon>
    </lineage>
</organism>
<dbReference type="OrthoDB" id="6603716at2759"/>
<gene>
    <name evidence="2" type="ORF">CINCED_3A025179</name>
</gene>
<proteinExistence type="predicted"/>
<dbReference type="EMBL" id="CABPRJ010001924">
    <property type="protein sequence ID" value="VVC41706.1"/>
    <property type="molecule type" value="Genomic_DNA"/>
</dbReference>
<reference evidence="2 3" key="1">
    <citation type="submission" date="2019-08" db="EMBL/GenBank/DDBJ databases">
        <authorList>
            <person name="Alioto T."/>
            <person name="Alioto T."/>
            <person name="Gomez Garrido J."/>
        </authorList>
    </citation>
    <scope>NUCLEOTIDE SEQUENCE [LARGE SCALE GENOMIC DNA]</scope>
</reference>
<accession>A0A5E4NAJ0</accession>
<evidence type="ECO:0000256" key="1">
    <source>
        <dbReference type="SAM" id="Coils"/>
    </source>
</evidence>
<name>A0A5E4NAJ0_9HEMI</name>
<evidence type="ECO:0000313" key="3">
    <source>
        <dbReference type="Proteomes" id="UP000325440"/>
    </source>
</evidence>